<dbReference type="OrthoDB" id="5959877at2759"/>
<feature type="non-terminal residue" evidence="1">
    <location>
        <position position="1"/>
    </location>
</feature>
<comment type="caution">
    <text evidence="1">The sequence shown here is derived from an EMBL/GenBank/DDBJ whole genome shotgun (WGS) entry which is preliminary data.</text>
</comment>
<dbReference type="EMBL" id="CACRXK020000764">
    <property type="protein sequence ID" value="CAB3984627.1"/>
    <property type="molecule type" value="Genomic_DNA"/>
</dbReference>
<sequence>MGPNFFCRQPFCMFHIQLYSYGFFKSPSSYAELEEAIAMIMKHKTSIERYRSNIELGVKTGMVRSIEDCKSGVDALKEVSTTLIKTNQSKSVLDEWYTEAFQHKEFFEYVPEKDLQLWIRNHKKTASTSINEALVEGFGKPFLNLINYLEHDHMRHCVPSHVSSGLATLPVDYVYKDGKPTGERTTKVLPTGERLDGRQSYNRIVTFFTTTDISTDEIFDKGKKQKDVFYKEILKIARSIMNSTNTSNAINMLKKLLSTDTQWHNEQKFPVNESNALAFKTCVDVESAKKFCPVRYAALKKWIAACREIMSLIHPQFVDAFHVTGKHMTLPNCPIEMYPHFNPSQGTMFFSESDEACSEPTQFTLPFFLERYGPKFQEWSVVAHETRPGHHSQSQGMREYFHSHCEGLMSWLDDQSSNSFAAFIEGWALYSENPVMSDDTDVYNDNPIQKYGMFKWQIWRALRLIIDTGLHSRGMKRNEALELFDKFAWDKTDFAVKELTRYQSCPGQATAYMIGRLTIIELREKTKRELGEKFNLKDFHYQVLSQGNAPLSFLRKYIEKYIECMRKAFLTQSQGSSGNIDYTRPLRLLRSSSHQLYSTDI</sequence>
<evidence type="ECO:0000313" key="1">
    <source>
        <dbReference type="EMBL" id="CAB3984627.1"/>
    </source>
</evidence>
<dbReference type="PANTHER" id="PTHR33361:SF2">
    <property type="entry name" value="DUF885 DOMAIN-CONTAINING PROTEIN"/>
    <property type="match status" value="1"/>
</dbReference>
<protein>
    <submittedName>
        <fullName evidence="1">Cytochrome c oxidase subunit 5B, mitochondrial</fullName>
    </submittedName>
</protein>
<gene>
    <name evidence="1" type="ORF">PACLA_8A058996</name>
</gene>
<dbReference type="Pfam" id="PF05960">
    <property type="entry name" value="DUF885"/>
    <property type="match status" value="1"/>
</dbReference>
<dbReference type="InterPro" id="IPR010281">
    <property type="entry name" value="DUF885"/>
</dbReference>
<dbReference type="Proteomes" id="UP001152795">
    <property type="component" value="Unassembled WGS sequence"/>
</dbReference>
<keyword evidence="2" id="KW-1185">Reference proteome</keyword>
<reference evidence="1" key="1">
    <citation type="submission" date="2020-04" db="EMBL/GenBank/DDBJ databases">
        <authorList>
            <person name="Alioto T."/>
            <person name="Alioto T."/>
            <person name="Gomez Garrido J."/>
        </authorList>
    </citation>
    <scope>NUCLEOTIDE SEQUENCE</scope>
    <source>
        <strain evidence="1">A484AB</strain>
    </source>
</reference>
<accession>A0A7D9HK28</accession>
<proteinExistence type="predicted"/>
<name>A0A7D9HK28_PARCT</name>
<dbReference type="AlphaFoldDB" id="A0A7D9HK28"/>
<dbReference type="PANTHER" id="PTHR33361">
    <property type="entry name" value="GLR0591 PROTEIN"/>
    <property type="match status" value="1"/>
</dbReference>
<evidence type="ECO:0000313" key="2">
    <source>
        <dbReference type="Proteomes" id="UP001152795"/>
    </source>
</evidence>
<organism evidence="1 2">
    <name type="scientific">Paramuricea clavata</name>
    <name type="common">Red gorgonian</name>
    <name type="synonym">Violescent sea-whip</name>
    <dbReference type="NCBI Taxonomy" id="317549"/>
    <lineage>
        <taxon>Eukaryota</taxon>
        <taxon>Metazoa</taxon>
        <taxon>Cnidaria</taxon>
        <taxon>Anthozoa</taxon>
        <taxon>Octocorallia</taxon>
        <taxon>Malacalcyonacea</taxon>
        <taxon>Plexauridae</taxon>
        <taxon>Paramuricea</taxon>
    </lineage>
</organism>